<feature type="non-terminal residue" evidence="2">
    <location>
        <position position="1"/>
    </location>
</feature>
<dbReference type="SUPFAM" id="SSF51556">
    <property type="entry name" value="Metallo-dependent hydrolases"/>
    <property type="match status" value="1"/>
</dbReference>
<dbReference type="PANTHER" id="PTHR35563:SF2">
    <property type="entry name" value="BARREL METAL-DEPENDENT HYDROLASE, PUTATIVE (AFU_ORTHOLOGUE AFUA_1G16240)-RELATED"/>
    <property type="match status" value="1"/>
</dbReference>
<accession>A0A382GEF7</accession>
<sequence length="204" mass="23031">YKGVFGGVAIIDEKAPDLAKRMRKLKGQGIRGFRVYANAKNASTWVDSKPTRSMWREAAKNKQSICCLADPEALPVISRLCGKHPETPVVIDHFARIGMRGPVDQKQLDQLLKLADFKHVTVKTSAFYALGAKKAPYEDLGPMIRQLRNAFGAKRLMWASDCPFQVEGGHTYRDSIALISDRLDFLTAEDKEWMLRKTAERVFF</sequence>
<dbReference type="GO" id="GO:0016787">
    <property type="term" value="F:hydrolase activity"/>
    <property type="evidence" value="ECO:0007669"/>
    <property type="project" value="InterPro"/>
</dbReference>
<dbReference type="Gene3D" id="3.20.20.140">
    <property type="entry name" value="Metal-dependent hydrolases"/>
    <property type="match status" value="1"/>
</dbReference>
<name>A0A382GEF7_9ZZZZ</name>
<dbReference type="InterPro" id="IPR006680">
    <property type="entry name" value="Amidohydro-rel"/>
</dbReference>
<dbReference type="InterPro" id="IPR052358">
    <property type="entry name" value="Aro_Compnd_Degr_Hydrolases"/>
</dbReference>
<dbReference type="InterPro" id="IPR032466">
    <property type="entry name" value="Metal_Hydrolase"/>
</dbReference>
<organism evidence="2">
    <name type="scientific">marine metagenome</name>
    <dbReference type="NCBI Taxonomy" id="408172"/>
    <lineage>
        <taxon>unclassified sequences</taxon>
        <taxon>metagenomes</taxon>
        <taxon>ecological metagenomes</taxon>
    </lineage>
</organism>
<feature type="domain" description="Amidohydrolase-related" evidence="1">
    <location>
        <begin position="2"/>
        <end position="203"/>
    </location>
</feature>
<proteinExistence type="predicted"/>
<dbReference type="PANTHER" id="PTHR35563">
    <property type="entry name" value="BARREL METAL-DEPENDENT HYDROLASE, PUTATIVE (AFU_ORTHOLOGUE AFUA_1G16240)-RELATED"/>
    <property type="match status" value="1"/>
</dbReference>
<protein>
    <recommendedName>
        <fullName evidence="1">Amidohydrolase-related domain-containing protein</fullName>
    </recommendedName>
</protein>
<dbReference type="EMBL" id="UINC01054960">
    <property type="protein sequence ID" value="SVB73299.1"/>
    <property type="molecule type" value="Genomic_DNA"/>
</dbReference>
<gene>
    <name evidence="2" type="ORF">METZ01_LOCUS226153</name>
</gene>
<reference evidence="2" key="1">
    <citation type="submission" date="2018-05" db="EMBL/GenBank/DDBJ databases">
        <authorList>
            <person name="Lanie J.A."/>
            <person name="Ng W.-L."/>
            <person name="Kazmierczak K.M."/>
            <person name="Andrzejewski T.M."/>
            <person name="Davidsen T.M."/>
            <person name="Wayne K.J."/>
            <person name="Tettelin H."/>
            <person name="Glass J.I."/>
            <person name="Rusch D."/>
            <person name="Podicherti R."/>
            <person name="Tsui H.-C.T."/>
            <person name="Winkler M.E."/>
        </authorList>
    </citation>
    <scope>NUCLEOTIDE SEQUENCE</scope>
</reference>
<evidence type="ECO:0000313" key="2">
    <source>
        <dbReference type="EMBL" id="SVB73299.1"/>
    </source>
</evidence>
<evidence type="ECO:0000259" key="1">
    <source>
        <dbReference type="Pfam" id="PF04909"/>
    </source>
</evidence>
<dbReference type="Pfam" id="PF04909">
    <property type="entry name" value="Amidohydro_2"/>
    <property type="match status" value="1"/>
</dbReference>
<dbReference type="AlphaFoldDB" id="A0A382GEF7"/>